<evidence type="ECO:0000313" key="3">
    <source>
        <dbReference type="Proteomes" id="UP001221757"/>
    </source>
</evidence>
<accession>A0AAD7FU09</accession>
<dbReference type="Proteomes" id="UP001221757">
    <property type="component" value="Unassembled WGS sequence"/>
</dbReference>
<evidence type="ECO:0000256" key="1">
    <source>
        <dbReference type="SAM" id="MobiDB-lite"/>
    </source>
</evidence>
<name>A0AAD7FU09_MYCRO</name>
<reference evidence="2" key="1">
    <citation type="submission" date="2023-03" db="EMBL/GenBank/DDBJ databases">
        <title>Massive genome expansion in bonnet fungi (Mycena s.s.) driven by repeated elements and novel gene families across ecological guilds.</title>
        <authorList>
            <consortium name="Lawrence Berkeley National Laboratory"/>
            <person name="Harder C.B."/>
            <person name="Miyauchi S."/>
            <person name="Viragh M."/>
            <person name="Kuo A."/>
            <person name="Thoen E."/>
            <person name="Andreopoulos B."/>
            <person name="Lu D."/>
            <person name="Skrede I."/>
            <person name="Drula E."/>
            <person name="Henrissat B."/>
            <person name="Morin E."/>
            <person name="Kohler A."/>
            <person name="Barry K."/>
            <person name="LaButti K."/>
            <person name="Morin E."/>
            <person name="Salamov A."/>
            <person name="Lipzen A."/>
            <person name="Mereny Z."/>
            <person name="Hegedus B."/>
            <person name="Baldrian P."/>
            <person name="Stursova M."/>
            <person name="Weitz H."/>
            <person name="Taylor A."/>
            <person name="Grigoriev I.V."/>
            <person name="Nagy L.G."/>
            <person name="Martin F."/>
            <person name="Kauserud H."/>
        </authorList>
    </citation>
    <scope>NUCLEOTIDE SEQUENCE</scope>
    <source>
        <strain evidence="2">CBHHK067</strain>
    </source>
</reference>
<sequence>MSVTKPATTWRTGTPLDAVPAVDISTSPLEAIKSRTGERATERCPSTPHSPRQVFPASARWIVRMRQYPGRPLQTFFDYTGRQPRRVDVQPVAEPIPATLQDYIARAARSGNRMHLCAVYVAAKEPIRMLPIRSSNSMVTDTLVAIAQAIPFCANISGLPPHVLQKTKKLIKRVNRDVVIV</sequence>
<proteinExistence type="predicted"/>
<protein>
    <submittedName>
        <fullName evidence="2">Uncharacterized protein</fullName>
    </submittedName>
</protein>
<dbReference type="AlphaFoldDB" id="A0AAD7FU09"/>
<dbReference type="EMBL" id="JARKIE010000441">
    <property type="protein sequence ID" value="KAJ7638160.1"/>
    <property type="molecule type" value="Genomic_DNA"/>
</dbReference>
<gene>
    <name evidence="2" type="ORF">B0H17DRAFT_1149217</name>
</gene>
<feature type="compositionally biased region" description="Basic and acidic residues" evidence="1">
    <location>
        <begin position="32"/>
        <end position="42"/>
    </location>
</feature>
<feature type="region of interest" description="Disordered" evidence="1">
    <location>
        <begin position="31"/>
        <end position="52"/>
    </location>
</feature>
<evidence type="ECO:0000313" key="2">
    <source>
        <dbReference type="EMBL" id="KAJ7638160.1"/>
    </source>
</evidence>
<comment type="caution">
    <text evidence="2">The sequence shown here is derived from an EMBL/GenBank/DDBJ whole genome shotgun (WGS) entry which is preliminary data.</text>
</comment>
<keyword evidence="3" id="KW-1185">Reference proteome</keyword>
<organism evidence="2 3">
    <name type="scientific">Mycena rosella</name>
    <name type="common">Pink bonnet</name>
    <name type="synonym">Agaricus rosellus</name>
    <dbReference type="NCBI Taxonomy" id="1033263"/>
    <lineage>
        <taxon>Eukaryota</taxon>
        <taxon>Fungi</taxon>
        <taxon>Dikarya</taxon>
        <taxon>Basidiomycota</taxon>
        <taxon>Agaricomycotina</taxon>
        <taxon>Agaricomycetes</taxon>
        <taxon>Agaricomycetidae</taxon>
        <taxon>Agaricales</taxon>
        <taxon>Marasmiineae</taxon>
        <taxon>Mycenaceae</taxon>
        <taxon>Mycena</taxon>
    </lineage>
</organism>